<feature type="compositionally biased region" description="Acidic residues" evidence="1">
    <location>
        <begin position="67"/>
        <end position="96"/>
    </location>
</feature>
<keyword evidence="3" id="KW-1185">Reference proteome</keyword>
<dbReference type="GO" id="GO:0003723">
    <property type="term" value="F:RNA binding"/>
    <property type="evidence" value="ECO:0007669"/>
    <property type="project" value="TreeGrafter"/>
</dbReference>
<reference evidence="2 3" key="1">
    <citation type="journal article" date="2020" name="Nature">
        <title>Six reference-quality genomes reveal evolution of bat adaptations.</title>
        <authorList>
            <person name="Jebb D."/>
            <person name="Huang Z."/>
            <person name="Pippel M."/>
            <person name="Hughes G.M."/>
            <person name="Lavrichenko K."/>
            <person name="Devanna P."/>
            <person name="Winkler S."/>
            <person name="Jermiin L.S."/>
            <person name="Skirmuntt E.C."/>
            <person name="Katzourakis A."/>
            <person name="Burkitt-Gray L."/>
            <person name="Ray D.A."/>
            <person name="Sullivan K.A.M."/>
            <person name="Roscito J.G."/>
            <person name="Kirilenko B.M."/>
            <person name="Davalos L.M."/>
            <person name="Corthals A.P."/>
            <person name="Power M.L."/>
            <person name="Jones G."/>
            <person name="Ransome R.D."/>
            <person name="Dechmann D.K.N."/>
            <person name="Locatelli A.G."/>
            <person name="Puechmaille S.J."/>
            <person name="Fedrigo O."/>
            <person name="Jarvis E.D."/>
            <person name="Hiller M."/>
            <person name="Vernes S.C."/>
            <person name="Myers E.W."/>
            <person name="Teeling E.C."/>
        </authorList>
    </citation>
    <scope>NUCLEOTIDE SEQUENCE [LARGE SCALE GENOMIC DNA]</scope>
    <source>
        <strain evidence="2">MMolMol1</strain>
        <tissue evidence="2">Muscle</tissue>
    </source>
</reference>
<name>A0A7J8I1S4_MOLMO</name>
<dbReference type="PANTHER" id="PTHR21686">
    <property type="entry name" value="DEOXYNUCLEOTIDYLTRANSFERASE TERMINAL-INTERACTING PROTEIN 2"/>
    <property type="match status" value="1"/>
</dbReference>
<sequence length="169" mass="19095">MKASSLKTARLQRTLGFVENSVQRQSLNGDSENKLCDNALFVIETTPGLSADKNFYLDKESKANEVATEEDEEEEDEKSEEESSDQDKNEDDEFSDENNLLNGTKSKILKLTSSSIDPGLSIKRLGGLYINFNADKLQSNKKTLTQIKEKKKNEIMQKTIMIPGFEKNY</sequence>
<evidence type="ECO:0000313" key="2">
    <source>
        <dbReference type="EMBL" id="KAF6477902.1"/>
    </source>
</evidence>
<protein>
    <submittedName>
        <fullName evidence="2">Uncharacterized protein</fullName>
    </submittedName>
</protein>
<dbReference type="GO" id="GO:0006396">
    <property type="term" value="P:RNA processing"/>
    <property type="evidence" value="ECO:0007669"/>
    <property type="project" value="TreeGrafter"/>
</dbReference>
<dbReference type="Proteomes" id="UP000550707">
    <property type="component" value="Unassembled WGS sequence"/>
</dbReference>
<feature type="region of interest" description="Disordered" evidence="1">
    <location>
        <begin position="53"/>
        <end position="101"/>
    </location>
</feature>
<gene>
    <name evidence="2" type="ORF">HJG59_010799</name>
</gene>
<evidence type="ECO:0000313" key="3">
    <source>
        <dbReference type="Proteomes" id="UP000550707"/>
    </source>
</evidence>
<organism evidence="2 3">
    <name type="scientific">Molossus molossus</name>
    <name type="common">Pallas' mastiff bat</name>
    <name type="synonym">Vespertilio molossus</name>
    <dbReference type="NCBI Taxonomy" id="27622"/>
    <lineage>
        <taxon>Eukaryota</taxon>
        <taxon>Metazoa</taxon>
        <taxon>Chordata</taxon>
        <taxon>Craniata</taxon>
        <taxon>Vertebrata</taxon>
        <taxon>Euteleostomi</taxon>
        <taxon>Mammalia</taxon>
        <taxon>Eutheria</taxon>
        <taxon>Laurasiatheria</taxon>
        <taxon>Chiroptera</taxon>
        <taxon>Yangochiroptera</taxon>
        <taxon>Molossidae</taxon>
        <taxon>Molossus</taxon>
    </lineage>
</organism>
<dbReference type="InterPro" id="IPR039883">
    <property type="entry name" value="Fcf2/DNTTIP2"/>
</dbReference>
<dbReference type="AlphaFoldDB" id="A0A7J8I1S4"/>
<dbReference type="InParanoid" id="A0A7J8I1S4"/>
<comment type="caution">
    <text evidence="2">The sequence shown here is derived from an EMBL/GenBank/DDBJ whole genome shotgun (WGS) entry which is preliminary data.</text>
</comment>
<dbReference type="GO" id="GO:0005730">
    <property type="term" value="C:nucleolus"/>
    <property type="evidence" value="ECO:0007669"/>
    <property type="project" value="TreeGrafter"/>
</dbReference>
<dbReference type="EMBL" id="JACASF010000005">
    <property type="protein sequence ID" value="KAF6477902.1"/>
    <property type="molecule type" value="Genomic_DNA"/>
</dbReference>
<dbReference type="PANTHER" id="PTHR21686:SF12">
    <property type="entry name" value="DEOXYNUCLEOTIDYLTRANSFERASE TERMINAL-INTERACTING PROTEIN 2"/>
    <property type="match status" value="1"/>
</dbReference>
<evidence type="ECO:0000256" key="1">
    <source>
        <dbReference type="SAM" id="MobiDB-lite"/>
    </source>
</evidence>
<accession>A0A7J8I1S4</accession>
<proteinExistence type="predicted"/>